<feature type="non-terminal residue" evidence="1">
    <location>
        <position position="1"/>
    </location>
</feature>
<organism evidence="1 2">
    <name type="scientific">Gossypium laxum</name>
    <dbReference type="NCBI Taxonomy" id="34288"/>
    <lineage>
        <taxon>Eukaryota</taxon>
        <taxon>Viridiplantae</taxon>
        <taxon>Streptophyta</taxon>
        <taxon>Embryophyta</taxon>
        <taxon>Tracheophyta</taxon>
        <taxon>Spermatophyta</taxon>
        <taxon>Magnoliopsida</taxon>
        <taxon>eudicotyledons</taxon>
        <taxon>Gunneridae</taxon>
        <taxon>Pentapetalae</taxon>
        <taxon>rosids</taxon>
        <taxon>malvids</taxon>
        <taxon>Malvales</taxon>
        <taxon>Malvaceae</taxon>
        <taxon>Malvoideae</taxon>
        <taxon>Gossypium</taxon>
    </lineage>
</organism>
<sequence length="19" mass="1991">DIAEAKDFLKQKGVAVGSD</sequence>
<evidence type="ECO:0000313" key="2">
    <source>
        <dbReference type="Proteomes" id="UP000593574"/>
    </source>
</evidence>
<evidence type="ECO:0000313" key="1">
    <source>
        <dbReference type="EMBL" id="MBA0704820.1"/>
    </source>
</evidence>
<dbReference type="AlphaFoldDB" id="A0A7J8YZP0"/>
<dbReference type="Proteomes" id="UP000593574">
    <property type="component" value="Unassembled WGS sequence"/>
</dbReference>
<accession>A0A7J8YZP0</accession>
<gene>
    <name evidence="1" type="ORF">Golax_017053</name>
</gene>
<comment type="caution">
    <text evidence="1">The sequence shown here is derived from an EMBL/GenBank/DDBJ whole genome shotgun (WGS) entry which is preliminary data.</text>
</comment>
<reference evidence="1 2" key="1">
    <citation type="journal article" date="2019" name="Genome Biol. Evol.">
        <title>Insights into the evolution of the New World diploid cottons (Gossypium, subgenus Houzingenia) based on genome sequencing.</title>
        <authorList>
            <person name="Grover C.E."/>
            <person name="Arick M.A. 2nd"/>
            <person name="Thrash A."/>
            <person name="Conover J.L."/>
            <person name="Sanders W.S."/>
            <person name="Peterson D.G."/>
            <person name="Frelichowski J.E."/>
            <person name="Scheffler J.A."/>
            <person name="Scheffler B.E."/>
            <person name="Wendel J.F."/>
        </authorList>
    </citation>
    <scope>NUCLEOTIDE SEQUENCE [LARGE SCALE GENOMIC DNA]</scope>
    <source>
        <strain evidence="1">4</strain>
        <tissue evidence="1">Leaf</tissue>
    </source>
</reference>
<name>A0A7J8YZP0_9ROSI</name>
<proteinExistence type="predicted"/>
<protein>
    <submittedName>
        <fullName evidence="1">Uncharacterized protein</fullName>
    </submittedName>
</protein>
<dbReference type="EMBL" id="JABEZV010000001">
    <property type="protein sequence ID" value="MBA0704820.1"/>
    <property type="molecule type" value="Genomic_DNA"/>
</dbReference>
<keyword evidence="2" id="KW-1185">Reference proteome</keyword>